<proteinExistence type="predicted"/>
<keyword evidence="3" id="KW-1185">Reference proteome</keyword>
<evidence type="ECO:0000313" key="3">
    <source>
        <dbReference type="Proteomes" id="UP000283269"/>
    </source>
</evidence>
<dbReference type="OrthoDB" id="10524387at2759"/>
<dbReference type="AlphaFoldDB" id="A0A409XDL5"/>
<evidence type="ECO:0000256" key="1">
    <source>
        <dbReference type="SAM" id="MobiDB-lite"/>
    </source>
</evidence>
<evidence type="ECO:0000313" key="2">
    <source>
        <dbReference type="EMBL" id="PPQ88872.1"/>
    </source>
</evidence>
<reference evidence="2 3" key="1">
    <citation type="journal article" date="2018" name="Evol. Lett.">
        <title>Horizontal gene cluster transfer increased hallucinogenic mushroom diversity.</title>
        <authorList>
            <person name="Reynolds H.T."/>
            <person name="Vijayakumar V."/>
            <person name="Gluck-Thaler E."/>
            <person name="Korotkin H.B."/>
            <person name="Matheny P.B."/>
            <person name="Slot J.C."/>
        </authorList>
    </citation>
    <scope>NUCLEOTIDE SEQUENCE [LARGE SCALE GENOMIC DNA]</scope>
    <source>
        <strain evidence="2 3">2631</strain>
    </source>
</reference>
<sequence length="241" mass="26637">MPQSHTRSRSIPGTSSRDFFGDRLSVLPLGGNEQASSHSSQTSLGSTTKSHWKLPPIQFFRSNRNQHATPSRNTQTLQPLVISRPRAIVRKSLRAPPVPEKDTPPRRRVKGKRKDSNSGDEGTLVSGGDAIPQYHGELKKQGAEKEIVLEKPPSSSRIPRKILAVIPGMSDDEDQDDKPSSTKPEGFSELPARPKSVHWGLRSSLYQPEFTIEKEDEPVVESFTSLSPPTFHGRTKGAFKS</sequence>
<feature type="compositionally biased region" description="Polar residues" evidence="1">
    <location>
        <begin position="60"/>
        <end position="78"/>
    </location>
</feature>
<gene>
    <name evidence="2" type="ORF">CVT25_009066</name>
</gene>
<feature type="compositionally biased region" description="Polar residues" evidence="1">
    <location>
        <begin position="1"/>
        <end position="17"/>
    </location>
</feature>
<dbReference type="InParanoid" id="A0A409XDL5"/>
<organism evidence="2 3">
    <name type="scientific">Psilocybe cyanescens</name>
    <dbReference type="NCBI Taxonomy" id="93625"/>
    <lineage>
        <taxon>Eukaryota</taxon>
        <taxon>Fungi</taxon>
        <taxon>Dikarya</taxon>
        <taxon>Basidiomycota</taxon>
        <taxon>Agaricomycotina</taxon>
        <taxon>Agaricomycetes</taxon>
        <taxon>Agaricomycetidae</taxon>
        <taxon>Agaricales</taxon>
        <taxon>Agaricineae</taxon>
        <taxon>Strophariaceae</taxon>
        <taxon>Psilocybe</taxon>
    </lineage>
</organism>
<feature type="compositionally biased region" description="Low complexity" evidence="1">
    <location>
        <begin position="36"/>
        <end position="48"/>
    </location>
</feature>
<feature type="region of interest" description="Disordered" evidence="1">
    <location>
        <begin position="1"/>
        <end position="200"/>
    </location>
</feature>
<protein>
    <submittedName>
        <fullName evidence="2">Uncharacterized protein</fullName>
    </submittedName>
</protein>
<dbReference type="EMBL" id="NHYD01001995">
    <property type="protein sequence ID" value="PPQ88872.1"/>
    <property type="molecule type" value="Genomic_DNA"/>
</dbReference>
<comment type="caution">
    <text evidence="2">The sequence shown here is derived from an EMBL/GenBank/DDBJ whole genome shotgun (WGS) entry which is preliminary data.</text>
</comment>
<name>A0A409XDL5_PSICY</name>
<dbReference type="Proteomes" id="UP000283269">
    <property type="component" value="Unassembled WGS sequence"/>
</dbReference>
<accession>A0A409XDL5</accession>
<feature type="compositionally biased region" description="Basic and acidic residues" evidence="1">
    <location>
        <begin position="136"/>
        <end position="149"/>
    </location>
</feature>